<dbReference type="EMBL" id="JAFBEE010000002">
    <property type="protein sequence ID" value="MBM7614117.1"/>
    <property type="molecule type" value="Genomic_DNA"/>
</dbReference>
<evidence type="ECO:0000313" key="3">
    <source>
        <dbReference type="Proteomes" id="UP001314796"/>
    </source>
</evidence>
<dbReference type="Pfam" id="PF12724">
    <property type="entry name" value="Flavodoxin_5"/>
    <property type="match status" value="1"/>
</dbReference>
<dbReference type="PANTHER" id="PTHR38030">
    <property type="entry name" value="PROTOPORPHYRINOGEN IX DEHYDROGENASE [MENAQUINONE]"/>
    <property type="match status" value="1"/>
</dbReference>
<dbReference type="InterPro" id="IPR026816">
    <property type="entry name" value="Flavodoxin_dom"/>
</dbReference>
<dbReference type="SUPFAM" id="SSF52218">
    <property type="entry name" value="Flavoproteins"/>
    <property type="match status" value="1"/>
</dbReference>
<evidence type="ECO:0000313" key="2">
    <source>
        <dbReference type="EMBL" id="MBM7614117.1"/>
    </source>
</evidence>
<comment type="caution">
    <text evidence="2">The sequence shown here is derived from an EMBL/GenBank/DDBJ whole genome shotgun (WGS) entry which is preliminary data.</text>
</comment>
<dbReference type="Gene3D" id="3.40.50.360">
    <property type="match status" value="1"/>
</dbReference>
<evidence type="ECO:0000259" key="1">
    <source>
        <dbReference type="Pfam" id="PF12724"/>
    </source>
</evidence>
<name>A0ABS2NMQ9_9FIRM</name>
<dbReference type="PROSITE" id="PS00201">
    <property type="entry name" value="FLAVODOXIN"/>
    <property type="match status" value="1"/>
</dbReference>
<proteinExistence type="predicted"/>
<protein>
    <submittedName>
        <fullName evidence="2">Menaquinone-dependent protoporphyrinogen IX oxidase</fullName>
    </submittedName>
</protein>
<sequence length="175" mass="19906">MRTIVIYKSKTGFTKKYAEWIAKDLAGDLYEASKATENMLESYDTIIYGGGLYASGINGVKLIQKNLNVLKEKKVIVYATGASPGRKEEMEGVVNRNFTVEEQKHIQFFYLRGGYNHRLVKSFDKILMALLKFRLKSKKQLTPDEKGMLAAYDMPVDFTRKSNIEALVHYASSTK</sequence>
<keyword evidence="3" id="KW-1185">Reference proteome</keyword>
<dbReference type="RefSeq" id="WP_204400385.1">
    <property type="nucleotide sequence ID" value="NZ_JAFBEE010000002.1"/>
</dbReference>
<dbReference type="Proteomes" id="UP001314796">
    <property type="component" value="Unassembled WGS sequence"/>
</dbReference>
<organism evidence="2 3">
    <name type="scientific">Alkaliphilus hydrothermalis</name>
    <dbReference type="NCBI Taxonomy" id="1482730"/>
    <lineage>
        <taxon>Bacteria</taxon>
        <taxon>Bacillati</taxon>
        <taxon>Bacillota</taxon>
        <taxon>Clostridia</taxon>
        <taxon>Peptostreptococcales</taxon>
        <taxon>Natronincolaceae</taxon>
        <taxon>Alkaliphilus</taxon>
    </lineage>
</organism>
<feature type="domain" description="Flavodoxin" evidence="1">
    <location>
        <begin position="4"/>
        <end position="135"/>
    </location>
</feature>
<dbReference type="InterPro" id="IPR029039">
    <property type="entry name" value="Flavoprotein-like_sf"/>
</dbReference>
<dbReference type="InterPro" id="IPR052200">
    <property type="entry name" value="Protoporphyrinogen_IX_DH"/>
</dbReference>
<dbReference type="InterPro" id="IPR001226">
    <property type="entry name" value="Flavodoxin_CS"/>
</dbReference>
<reference evidence="2 3" key="1">
    <citation type="submission" date="2021-01" db="EMBL/GenBank/DDBJ databases">
        <title>Genomic Encyclopedia of Type Strains, Phase IV (KMG-IV): sequencing the most valuable type-strain genomes for metagenomic binning, comparative biology and taxonomic classification.</title>
        <authorList>
            <person name="Goeker M."/>
        </authorList>
    </citation>
    <scope>NUCLEOTIDE SEQUENCE [LARGE SCALE GENOMIC DNA]</scope>
    <source>
        <strain evidence="2 3">DSM 25890</strain>
    </source>
</reference>
<gene>
    <name evidence="2" type="ORF">JOC73_000626</name>
</gene>
<dbReference type="PANTHER" id="PTHR38030:SF2">
    <property type="entry name" value="PROTOPORPHYRINOGEN IX DEHYDROGENASE [QUINONE]"/>
    <property type="match status" value="1"/>
</dbReference>
<accession>A0ABS2NMQ9</accession>